<sequence length="39" mass="4392">ETLHSSREKLEKVNPYLVLPQDLPIKLLLLHGLEDAVIG</sequence>
<evidence type="ECO:0000313" key="2">
    <source>
        <dbReference type="Proteomes" id="UP000789508"/>
    </source>
</evidence>
<organism evidence="1 2">
    <name type="scientific">Ambispora leptoticha</name>
    <dbReference type="NCBI Taxonomy" id="144679"/>
    <lineage>
        <taxon>Eukaryota</taxon>
        <taxon>Fungi</taxon>
        <taxon>Fungi incertae sedis</taxon>
        <taxon>Mucoromycota</taxon>
        <taxon>Glomeromycotina</taxon>
        <taxon>Glomeromycetes</taxon>
        <taxon>Archaeosporales</taxon>
        <taxon>Ambisporaceae</taxon>
        <taxon>Ambispora</taxon>
    </lineage>
</organism>
<gene>
    <name evidence="1" type="ORF">ALEPTO_LOCUS12019</name>
</gene>
<proteinExistence type="predicted"/>
<dbReference type="Proteomes" id="UP000789508">
    <property type="component" value="Unassembled WGS sequence"/>
</dbReference>
<reference evidence="1" key="1">
    <citation type="submission" date="2021-06" db="EMBL/GenBank/DDBJ databases">
        <authorList>
            <person name="Kallberg Y."/>
            <person name="Tangrot J."/>
            <person name="Rosling A."/>
        </authorList>
    </citation>
    <scope>NUCLEOTIDE SEQUENCE</scope>
    <source>
        <strain evidence="1">FL130A</strain>
    </source>
</reference>
<accession>A0A9N9NA30</accession>
<evidence type="ECO:0000313" key="1">
    <source>
        <dbReference type="EMBL" id="CAG8714485.1"/>
    </source>
</evidence>
<feature type="non-terminal residue" evidence="1">
    <location>
        <position position="1"/>
    </location>
</feature>
<dbReference type="EMBL" id="CAJVPS010023781">
    <property type="protein sequence ID" value="CAG8714485.1"/>
    <property type="molecule type" value="Genomic_DNA"/>
</dbReference>
<name>A0A9N9NA30_9GLOM</name>
<dbReference type="AlphaFoldDB" id="A0A9N9NA30"/>
<protein>
    <submittedName>
        <fullName evidence="1">12243_t:CDS:1</fullName>
    </submittedName>
</protein>
<comment type="caution">
    <text evidence="1">The sequence shown here is derived from an EMBL/GenBank/DDBJ whole genome shotgun (WGS) entry which is preliminary data.</text>
</comment>
<keyword evidence="2" id="KW-1185">Reference proteome</keyword>